<keyword evidence="1" id="KW-0547">Nucleotide-binding</keyword>
<dbReference type="EMBL" id="KF929199">
    <property type="protein sequence ID" value="AHG23984.1"/>
    <property type="molecule type" value="Genomic_DNA"/>
</dbReference>
<dbReference type="RefSeq" id="YP_009007731.1">
    <property type="nucleotide sequence ID" value="NC_023582.1"/>
</dbReference>
<dbReference type="KEGG" id="vg:18504301"/>
<feature type="domain" description="PhoH-like protein" evidence="3">
    <location>
        <begin position="34"/>
        <end position="230"/>
    </location>
</feature>
<dbReference type="Pfam" id="PF02562">
    <property type="entry name" value="PhoH"/>
    <property type="match status" value="1"/>
</dbReference>
<protein>
    <submittedName>
        <fullName evidence="4">PhoH-related protein</fullName>
    </submittedName>
</protein>
<evidence type="ECO:0000259" key="3">
    <source>
        <dbReference type="Pfam" id="PF02562"/>
    </source>
</evidence>
<evidence type="ECO:0000313" key="4">
    <source>
        <dbReference type="EMBL" id="AHG23984.1"/>
    </source>
</evidence>
<dbReference type="PANTHER" id="PTHR30473">
    <property type="entry name" value="PROTEIN PHOH"/>
    <property type="match status" value="1"/>
</dbReference>
<evidence type="ECO:0000256" key="2">
    <source>
        <dbReference type="ARBA" id="ARBA00022840"/>
    </source>
</evidence>
<dbReference type="GeneID" id="18504301"/>
<keyword evidence="2" id="KW-0067">ATP-binding</keyword>
<sequence>MAKMDKELKYKLQNFPLVQYNMLEHTVFDDFLNKATQEQLQFCEDFFNDKVLVLTNSSKSGSAKTFTSIVCAYADYLNKGKEIMFIMSPAEENSVGHRPGDLNTKALDYFSPLHDALIELNLNPMQVIKTLLELDPNVDKEKIDGAFVTQTLHTFLRGSNIQNVTCIISESQNFTRGELKKTLTRMHDSCTVVIEGQPEQSDIKRNKSGFEPYIELFKKHDFARHHEFTHNFRGVISTVADSLEW</sequence>
<proteinExistence type="predicted"/>
<organism evidence="4 5">
    <name type="scientific">Staphylococcus phage vB_SepS_SEP9</name>
    <dbReference type="NCBI Taxonomy" id="1434319"/>
    <lineage>
        <taxon>Viruses</taxon>
        <taxon>Duplodnaviria</taxon>
        <taxon>Heunggongvirae</taxon>
        <taxon>Uroviricota</taxon>
        <taxon>Caudoviricetes</taxon>
        <taxon>Sextaecvirus</taxon>
        <taxon>Sextaecvirus SEP9</taxon>
    </lineage>
</organism>
<evidence type="ECO:0000313" key="5">
    <source>
        <dbReference type="Proteomes" id="UP000019366"/>
    </source>
</evidence>
<dbReference type="GO" id="GO:0005524">
    <property type="term" value="F:ATP binding"/>
    <property type="evidence" value="ECO:0007669"/>
    <property type="project" value="UniProtKB-KW"/>
</dbReference>
<keyword evidence="5" id="KW-1185">Reference proteome</keyword>
<name>W5RV71_9CAUD</name>
<dbReference type="OrthoDB" id="6164at10239"/>
<dbReference type="InterPro" id="IPR003714">
    <property type="entry name" value="PhoH"/>
</dbReference>
<dbReference type="Gene3D" id="3.40.50.300">
    <property type="entry name" value="P-loop containing nucleotide triphosphate hydrolases"/>
    <property type="match status" value="1"/>
</dbReference>
<evidence type="ECO:0000256" key="1">
    <source>
        <dbReference type="ARBA" id="ARBA00022741"/>
    </source>
</evidence>
<accession>W5RV71</accession>
<dbReference type="InterPro" id="IPR027417">
    <property type="entry name" value="P-loop_NTPase"/>
</dbReference>
<reference evidence="4 5" key="1">
    <citation type="journal article" date="2014" name="Res. Microbiol.">
        <title>Characterization of Staphylococcus epidermidis phage vB_SepS_SEP9 - A unique member of the Siphoviridae family.</title>
        <authorList>
            <person name="Melo L.D."/>
            <person name="Sillankorva S."/>
            <person name="Ackermann H.W."/>
            <person name="Kropinski A.M."/>
            <person name="Azeredo J."/>
            <person name="Cerca N."/>
        </authorList>
    </citation>
    <scope>NUCLEOTIDE SEQUENCE [LARGE SCALE GENOMIC DNA]</scope>
</reference>
<gene>
    <name evidence="4" type="ORF">SEP9_062</name>
</gene>
<dbReference type="InterPro" id="IPR051451">
    <property type="entry name" value="PhoH2-like"/>
</dbReference>
<dbReference type="Proteomes" id="UP000019366">
    <property type="component" value="Segment"/>
</dbReference>